<evidence type="ECO:0000313" key="6">
    <source>
        <dbReference type="Proteomes" id="UP001242995"/>
    </source>
</evidence>
<keyword evidence="2" id="KW-0812">Transmembrane</keyword>
<accession>A0AAW8DKA3</accession>
<gene>
    <name evidence="3" type="ORF">J2S90_002384</name>
    <name evidence="4" type="ORF">J2S93_001972</name>
</gene>
<evidence type="ECO:0000256" key="1">
    <source>
        <dbReference type="SAM" id="MobiDB-lite"/>
    </source>
</evidence>
<keyword evidence="5" id="KW-1185">Reference proteome</keyword>
<dbReference type="RefSeq" id="WP_306961446.1">
    <property type="nucleotide sequence ID" value="NZ_JAUSRG010000005.1"/>
</dbReference>
<protein>
    <recommendedName>
        <fullName evidence="7">Cardiolipin synthase N-terminal domain-containing protein</fullName>
    </recommendedName>
</protein>
<evidence type="ECO:0008006" key="7">
    <source>
        <dbReference type="Google" id="ProtNLM"/>
    </source>
</evidence>
<keyword evidence="2" id="KW-0472">Membrane</keyword>
<reference evidence="3 5" key="1">
    <citation type="submission" date="2023-07" db="EMBL/GenBank/DDBJ databases">
        <title>Sorghum-associated microbial communities from plants grown in Nebraska, USA.</title>
        <authorList>
            <person name="Schachtman D."/>
        </authorList>
    </citation>
    <scope>NUCLEOTIDE SEQUENCE</scope>
    <source>
        <strain evidence="3">DS1006</strain>
        <strain evidence="4 5">DS1016</strain>
    </source>
</reference>
<evidence type="ECO:0000313" key="5">
    <source>
        <dbReference type="Proteomes" id="UP001230951"/>
    </source>
</evidence>
<proteinExistence type="predicted"/>
<evidence type="ECO:0000313" key="3">
    <source>
        <dbReference type="EMBL" id="MDP9905418.1"/>
    </source>
</evidence>
<evidence type="ECO:0000313" key="4">
    <source>
        <dbReference type="EMBL" id="MDQ0180550.1"/>
    </source>
</evidence>
<dbReference type="EMBL" id="JAUSRG010000005">
    <property type="protein sequence ID" value="MDP9905418.1"/>
    <property type="molecule type" value="Genomic_DNA"/>
</dbReference>
<dbReference type="Proteomes" id="UP001230951">
    <property type="component" value="Unassembled WGS sequence"/>
</dbReference>
<dbReference type="EMBL" id="JAUSTF010000003">
    <property type="protein sequence ID" value="MDQ0180550.1"/>
    <property type="molecule type" value="Genomic_DNA"/>
</dbReference>
<name>A0AAW8DKA3_9MICC</name>
<dbReference type="AlphaFoldDB" id="A0AAW8DKA3"/>
<dbReference type="Proteomes" id="UP001242995">
    <property type="component" value="Unassembled WGS sequence"/>
</dbReference>
<evidence type="ECO:0000256" key="2">
    <source>
        <dbReference type="SAM" id="Phobius"/>
    </source>
</evidence>
<comment type="caution">
    <text evidence="3">The sequence shown here is derived from an EMBL/GenBank/DDBJ whole genome shotgun (WGS) entry which is preliminary data.</text>
</comment>
<feature type="transmembrane region" description="Helical" evidence="2">
    <location>
        <begin position="6"/>
        <end position="26"/>
    </location>
</feature>
<feature type="compositionally biased region" description="Basic and acidic residues" evidence="1">
    <location>
        <begin position="59"/>
        <end position="72"/>
    </location>
</feature>
<keyword evidence="2" id="KW-1133">Transmembrane helix</keyword>
<feature type="compositionally biased region" description="Low complexity" evidence="1">
    <location>
        <begin position="37"/>
        <end position="46"/>
    </location>
</feature>
<sequence length="72" mass="8304">MGNLPWIAVMLVPSLSFFFYLVYANLRSSRKRKALGLPPLELTPPELRNRRRNNATDVVDDHQHQGNIKSDQ</sequence>
<feature type="region of interest" description="Disordered" evidence="1">
    <location>
        <begin position="37"/>
        <end position="72"/>
    </location>
</feature>
<organism evidence="3 6">
    <name type="scientific">Arthrobacter bambusae</name>
    <dbReference type="NCBI Taxonomy" id="1338426"/>
    <lineage>
        <taxon>Bacteria</taxon>
        <taxon>Bacillati</taxon>
        <taxon>Actinomycetota</taxon>
        <taxon>Actinomycetes</taxon>
        <taxon>Micrococcales</taxon>
        <taxon>Micrococcaceae</taxon>
        <taxon>Arthrobacter</taxon>
    </lineage>
</organism>